<dbReference type="InterPro" id="IPR004098">
    <property type="entry name" value="Prp18"/>
</dbReference>
<dbReference type="AlphaFoldDB" id="G3AKB1"/>
<dbReference type="EMBL" id="GL996501">
    <property type="protein sequence ID" value="EGW33570.1"/>
    <property type="molecule type" value="Genomic_DNA"/>
</dbReference>
<dbReference type="OrthoDB" id="10261918at2759"/>
<comment type="subcellular location">
    <subcellularLocation>
        <location evidence="1">Nucleus</location>
    </subcellularLocation>
</comment>
<dbReference type="GO" id="GO:0005682">
    <property type="term" value="C:U5 snRNP"/>
    <property type="evidence" value="ECO:0007669"/>
    <property type="project" value="EnsemblFungi"/>
</dbReference>
<keyword evidence="5" id="KW-0747">Spliceosome</keyword>
<gene>
    <name evidence="10" type="ORF">SPAPADRAFT_151883</name>
</gene>
<feature type="domain" description="Prp18" evidence="9">
    <location>
        <begin position="137"/>
        <end position="268"/>
    </location>
</feature>
<evidence type="ECO:0000256" key="5">
    <source>
        <dbReference type="ARBA" id="ARBA00022728"/>
    </source>
</evidence>
<sequence length="277" mass="32133">MDFSSLISKEINKKRKKVGKTNAEKPELKSSLDEKQFTTISEPAEDTTKTTEEPPLTEEQLDYKLSQFDQPTDNLTTKEKITKLKQLLRYQSRNEKYKEWLDKEAPYYQDPTKQQVTLDLISNLQSRKDKVNVLARVYIKEMIKSWQDCNEAHPSDQQTALLFETKRDIVPLLYGLRTGELSEDILTSLTTIIYYIQQKDYRRANESYMKLSIGNVAWPIGVLNVGIHARSAAERITGQKKQANIMIDDKTRRWITSIKRLITAKERIDNGSGHVEE</sequence>
<keyword evidence="4" id="KW-0507">mRNA processing</keyword>
<dbReference type="STRING" id="619300.G3AKB1"/>
<evidence type="ECO:0000259" key="9">
    <source>
        <dbReference type="Pfam" id="PF02840"/>
    </source>
</evidence>
<dbReference type="InParanoid" id="G3AKB1"/>
<keyword evidence="7" id="KW-0539">Nucleus</keyword>
<evidence type="ECO:0000256" key="3">
    <source>
        <dbReference type="ARBA" id="ARBA00018242"/>
    </source>
</evidence>
<dbReference type="GO" id="GO:0000350">
    <property type="term" value="P:generation of catalytic spliceosome for second transesterification step"/>
    <property type="evidence" value="ECO:0007669"/>
    <property type="project" value="EnsemblFungi"/>
</dbReference>
<evidence type="ECO:0000256" key="4">
    <source>
        <dbReference type="ARBA" id="ARBA00022664"/>
    </source>
</evidence>
<dbReference type="GeneID" id="18870911"/>
<dbReference type="GO" id="GO:0071021">
    <property type="term" value="C:U2-type post-spliceosomal complex"/>
    <property type="evidence" value="ECO:0007669"/>
    <property type="project" value="EnsemblFungi"/>
</dbReference>
<dbReference type="SUPFAM" id="SSF47938">
    <property type="entry name" value="Functional domain of the splicing factor Prp18"/>
    <property type="match status" value="1"/>
</dbReference>
<evidence type="ECO:0000313" key="10">
    <source>
        <dbReference type="EMBL" id="EGW33570.1"/>
    </source>
</evidence>
<evidence type="ECO:0000256" key="1">
    <source>
        <dbReference type="ARBA" id="ARBA00004123"/>
    </source>
</evidence>
<evidence type="ECO:0000256" key="8">
    <source>
        <dbReference type="SAM" id="MobiDB-lite"/>
    </source>
</evidence>
<dbReference type="Gene3D" id="1.20.940.10">
    <property type="entry name" value="Functional domain of the splicing factor Prp18"/>
    <property type="match status" value="1"/>
</dbReference>
<dbReference type="eggNOG" id="KOG2808">
    <property type="taxonomic scope" value="Eukaryota"/>
</dbReference>
<organism evidence="11">
    <name type="scientific">Spathaspora passalidarum (strain NRRL Y-27907 / 11-Y1)</name>
    <dbReference type="NCBI Taxonomy" id="619300"/>
    <lineage>
        <taxon>Eukaryota</taxon>
        <taxon>Fungi</taxon>
        <taxon>Dikarya</taxon>
        <taxon>Ascomycota</taxon>
        <taxon>Saccharomycotina</taxon>
        <taxon>Pichiomycetes</taxon>
        <taxon>Debaryomycetaceae</taxon>
        <taxon>Spathaspora</taxon>
    </lineage>
</organism>
<evidence type="ECO:0000313" key="11">
    <source>
        <dbReference type="Proteomes" id="UP000000709"/>
    </source>
</evidence>
<dbReference type="Pfam" id="PF02840">
    <property type="entry name" value="Prp18"/>
    <property type="match status" value="1"/>
</dbReference>
<dbReference type="GO" id="GO:0071028">
    <property type="term" value="P:nuclear mRNA surveillance"/>
    <property type="evidence" value="ECO:0007669"/>
    <property type="project" value="EnsemblFungi"/>
</dbReference>
<feature type="region of interest" description="Disordered" evidence="8">
    <location>
        <begin position="1"/>
        <end position="58"/>
    </location>
</feature>
<dbReference type="PANTHER" id="PTHR13007">
    <property type="entry name" value="PRE-MRNA SPLICING FACTOR-RELATED"/>
    <property type="match status" value="1"/>
</dbReference>
<dbReference type="PANTHER" id="PTHR13007:SF19">
    <property type="entry name" value="PRE-MRNA-SPLICING FACTOR 18"/>
    <property type="match status" value="1"/>
</dbReference>
<comment type="similarity">
    <text evidence="2">Belongs to the PRP18 family.</text>
</comment>
<accession>G3AKB1</accession>
<reference evidence="10 11" key="1">
    <citation type="journal article" date="2011" name="Proc. Natl. Acad. Sci. U.S.A.">
        <title>Comparative genomics of xylose-fermenting fungi for enhanced biofuel production.</title>
        <authorList>
            <person name="Wohlbach D.J."/>
            <person name="Kuo A."/>
            <person name="Sato T.K."/>
            <person name="Potts K.M."/>
            <person name="Salamov A.A."/>
            <person name="LaButti K.M."/>
            <person name="Sun H."/>
            <person name="Clum A."/>
            <person name="Pangilinan J.L."/>
            <person name="Lindquist E.A."/>
            <person name="Lucas S."/>
            <person name="Lapidus A."/>
            <person name="Jin M."/>
            <person name="Gunawan C."/>
            <person name="Balan V."/>
            <person name="Dale B.E."/>
            <person name="Jeffries T.W."/>
            <person name="Zinkel R."/>
            <person name="Barry K.W."/>
            <person name="Grigoriev I.V."/>
            <person name="Gasch A.P."/>
        </authorList>
    </citation>
    <scope>NUCLEOTIDE SEQUENCE [LARGE SCALE GENOMIC DNA]</scope>
    <source>
        <strain evidence="11">NRRL Y-27907 / 11-Y1</strain>
    </source>
</reference>
<dbReference type="RefSeq" id="XP_007375085.1">
    <property type="nucleotide sequence ID" value="XM_007375023.1"/>
</dbReference>
<evidence type="ECO:0000256" key="7">
    <source>
        <dbReference type="ARBA" id="ARBA00023242"/>
    </source>
</evidence>
<keyword evidence="11" id="KW-1185">Reference proteome</keyword>
<dbReference type="OMA" id="RRWIISI"/>
<dbReference type="GO" id="GO:0000386">
    <property type="term" value="F:second spliceosomal transesterification activity"/>
    <property type="evidence" value="ECO:0007669"/>
    <property type="project" value="EnsemblFungi"/>
</dbReference>
<dbReference type="InterPro" id="IPR039979">
    <property type="entry name" value="PRPF18"/>
</dbReference>
<dbReference type="GO" id="GO:0046540">
    <property type="term" value="C:U4/U6 x U5 tri-snRNP complex"/>
    <property type="evidence" value="ECO:0007669"/>
    <property type="project" value="EnsemblFungi"/>
</dbReference>
<name>G3AKB1_SPAPN</name>
<dbReference type="Proteomes" id="UP000000709">
    <property type="component" value="Unassembled WGS sequence"/>
</dbReference>
<protein>
    <recommendedName>
        <fullName evidence="3">Pre-mRNA-splicing factor 18</fullName>
    </recommendedName>
</protein>
<proteinExistence type="inferred from homology"/>
<dbReference type="HOGENOM" id="CLU_081028_0_0_1"/>
<dbReference type="KEGG" id="spaa:SPAPADRAFT_151883"/>
<evidence type="ECO:0000256" key="6">
    <source>
        <dbReference type="ARBA" id="ARBA00023187"/>
    </source>
</evidence>
<keyword evidence="6" id="KW-0508">mRNA splicing</keyword>
<feature type="compositionally biased region" description="Basic and acidic residues" evidence="8">
    <location>
        <begin position="22"/>
        <end position="36"/>
    </location>
</feature>
<evidence type="ECO:0000256" key="2">
    <source>
        <dbReference type="ARBA" id="ARBA00008137"/>
    </source>
</evidence>
<dbReference type="FunCoup" id="G3AKB1">
    <property type="interactions" value="544"/>
</dbReference>